<keyword evidence="1" id="KW-0812">Transmembrane</keyword>
<feature type="transmembrane region" description="Helical" evidence="1">
    <location>
        <begin position="183"/>
        <end position="206"/>
    </location>
</feature>
<evidence type="ECO:0000313" key="3">
    <source>
        <dbReference type="Proteomes" id="UP000316416"/>
    </source>
</evidence>
<dbReference type="EMBL" id="CP045503">
    <property type="protein sequence ID" value="QPG60611.1"/>
    <property type="molecule type" value="Genomic_DNA"/>
</dbReference>
<keyword evidence="1" id="KW-1133">Transmembrane helix</keyword>
<feature type="transmembrane region" description="Helical" evidence="1">
    <location>
        <begin position="61"/>
        <end position="80"/>
    </location>
</feature>
<reference evidence="2" key="1">
    <citation type="submission" date="2021-07" db="EMBL/GenBank/DDBJ databases">
        <title>Shewanella sp. YLB-07 whole genome sequence.</title>
        <authorList>
            <person name="Yu L."/>
        </authorList>
    </citation>
    <scope>NUCLEOTIDE SEQUENCE</scope>
    <source>
        <strain evidence="2">YLB-08</strain>
    </source>
</reference>
<keyword evidence="1" id="KW-0472">Membrane</keyword>
<dbReference type="Proteomes" id="UP000316416">
    <property type="component" value="Chromosome"/>
</dbReference>
<evidence type="ECO:0000256" key="1">
    <source>
        <dbReference type="SAM" id="Phobius"/>
    </source>
</evidence>
<feature type="transmembrane region" description="Helical" evidence="1">
    <location>
        <begin position="112"/>
        <end position="137"/>
    </location>
</feature>
<feature type="transmembrane region" description="Helical" evidence="1">
    <location>
        <begin position="251"/>
        <end position="275"/>
    </location>
</feature>
<protein>
    <submittedName>
        <fullName evidence="2">ABC transporter permease</fullName>
    </submittedName>
</protein>
<gene>
    <name evidence="2" type="ORF">FM038_022780</name>
</gene>
<dbReference type="Pfam" id="PF12679">
    <property type="entry name" value="ABC2_membrane_2"/>
    <property type="match status" value="1"/>
</dbReference>
<keyword evidence="3" id="KW-1185">Reference proteome</keyword>
<proteinExistence type="predicted"/>
<name>A0ABX6VD18_9GAMM</name>
<sequence length="280" mass="30475">MNISRLKRSPVVIIAKKEIKDSLRNRWGMFISIIFLVLSLSVTFAGSAIRGELSLPEISALMSSLSTIAVFIIPLAAMLISYDAFVGEDEAGTLLLLLSYPLTRGQILLGKLLGHGVIMGLTITSAFGFTCILLLFIGNGYKTIDTIILFTQFIGSSIMLAITFILFGYIVSLKATEKAKAVATVLLLWFLFVLIYDLLLLTLLIADLSFISQPMINFLLVLNPTDLYRAMNVSGLDVGGGGLSVFAETGWGIFGLVVAMLSWIIGLMGVSYTIFKKRPL</sequence>
<feature type="transmembrane region" description="Helical" evidence="1">
    <location>
        <begin position="27"/>
        <end position="49"/>
    </location>
</feature>
<evidence type="ECO:0000313" key="2">
    <source>
        <dbReference type="EMBL" id="QPG60611.1"/>
    </source>
</evidence>
<feature type="transmembrane region" description="Helical" evidence="1">
    <location>
        <begin position="149"/>
        <end position="171"/>
    </location>
</feature>
<dbReference type="PANTHER" id="PTHR43471">
    <property type="entry name" value="ABC TRANSPORTER PERMEASE"/>
    <property type="match status" value="1"/>
</dbReference>
<organism evidence="2 3">
    <name type="scientific">Shewanella eurypsychrophilus</name>
    <dbReference type="NCBI Taxonomy" id="2593656"/>
    <lineage>
        <taxon>Bacteria</taxon>
        <taxon>Pseudomonadati</taxon>
        <taxon>Pseudomonadota</taxon>
        <taxon>Gammaproteobacteria</taxon>
        <taxon>Alteromonadales</taxon>
        <taxon>Shewanellaceae</taxon>
        <taxon>Shewanella</taxon>
    </lineage>
</organism>
<accession>A0ABX6VD18</accession>
<dbReference type="PANTHER" id="PTHR43471:SF1">
    <property type="entry name" value="ABC TRANSPORTER PERMEASE PROTEIN NOSY-RELATED"/>
    <property type="match status" value="1"/>
</dbReference>